<gene>
    <name evidence="4" type="ORF">GCM10023205_68040</name>
</gene>
<evidence type="ECO:0000313" key="5">
    <source>
        <dbReference type="Proteomes" id="UP001500466"/>
    </source>
</evidence>
<keyword evidence="5" id="KW-1185">Reference proteome</keyword>
<protein>
    <submittedName>
        <fullName evidence="4">Molybdopterin-dependent oxidoreductase</fullName>
    </submittedName>
</protein>
<dbReference type="InterPro" id="IPR000674">
    <property type="entry name" value="Ald_Oxase/Xan_DH_a/b"/>
</dbReference>
<dbReference type="InterPro" id="IPR037165">
    <property type="entry name" value="AldOxase/xan_DH_Mopterin-bd_sf"/>
</dbReference>
<dbReference type="RefSeq" id="WP_345679644.1">
    <property type="nucleotide sequence ID" value="NZ_BAABHS010000034.1"/>
</dbReference>
<dbReference type="InterPro" id="IPR036856">
    <property type="entry name" value="Ald_Oxase/Xan_DH_a/b_sf"/>
</dbReference>
<keyword evidence="2" id="KW-0560">Oxidoreductase</keyword>
<dbReference type="Pfam" id="PF02738">
    <property type="entry name" value="MoCoBD_1"/>
    <property type="match status" value="1"/>
</dbReference>
<dbReference type="Proteomes" id="UP001500466">
    <property type="component" value="Unassembled WGS sequence"/>
</dbReference>
<dbReference type="PANTHER" id="PTHR11908:SF132">
    <property type="entry name" value="ALDEHYDE OXIDASE 1-RELATED"/>
    <property type="match status" value="1"/>
</dbReference>
<evidence type="ECO:0000313" key="4">
    <source>
        <dbReference type="EMBL" id="GAA4987634.1"/>
    </source>
</evidence>
<evidence type="ECO:0000259" key="3">
    <source>
        <dbReference type="SMART" id="SM01008"/>
    </source>
</evidence>
<dbReference type="SUPFAM" id="SSF56003">
    <property type="entry name" value="Molybdenum cofactor-binding domain"/>
    <property type="match status" value="1"/>
</dbReference>
<dbReference type="SMART" id="SM01008">
    <property type="entry name" value="Ald_Xan_dh_C"/>
    <property type="match status" value="1"/>
</dbReference>
<accession>A0ABP9I4S5</accession>
<dbReference type="Gene3D" id="3.90.1170.50">
    <property type="entry name" value="Aldehyde oxidase/xanthine dehydrogenase, a/b hammerhead"/>
    <property type="match status" value="1"/>
</dbReference>
<proteinExistence type="predicted"/>
<evidence type="ECO:0000256" key="2">
    <source>
        <dbReference type="ARBA" id="ARBA00023002"/>
    </source>
</evidence>
<organism evidence="4 5">
    <name type="scientific">Yinghuangia aomiensis</name>
    <dbReference type="NCBI Taxonomy" id="676205"/>
    <lineage>
        <taxon>Bacteria</taxon>
        <taxon>Bacillati</taxon>
        <taxon>Actinomycetota</taxon>
        <taxon>Actinomycetes</taxon>
        <taxon>Kitasatosporales</taxon>
        <taxon>Streptomycetaceae</taxon>
        <taxon>Yinghuangia</taxon>
    </lineage>
</organism>
<sequence>MTAAPLTGQRLNRVTDPMILAGQARYVDDIALTGMLHAAILRSPVAHARIMSFDAADALALDGVVAVLGPDDIARMTEPQPCTWLVPGQRITNVPLADTVVRHIGQPVGIVVAESRALAEDGADLVLVDYDGLPAVAAPEAALAADAPLLYPDLGGNTVAEAVFGTPPEDLERAFATAAHIVERRLEVPRVAPSPMETRGVVADFAPGTGELTVWTSNQGPHMTQQHLAHILRLRIDRIRVVQPHLGGSFGAKDHLYQDEALACLAAVHLRRPVKWIEDRTEHFTATKHGRGGVYHARLALDEDAAFTALDVRITADLGAFPSTVGTGPFQVTAMTSPGPYRYTAAGATLTGVVTNTTPTAAYRGYGQNESAWIRERLIDEAARELGIEAVELRRRNLIPASDMPYATPMHMLYDTGDYPELLHRAERLAAGARRERTGRVRRGIGIAANTEFTGLGPSGILQMLLADYNGWEQARVRIEPDGGATVFTGIADVGQGITTALTQLAADALGMPADAIVVKSGDTATSPMSLLTAAASRGLTVGGTPVIRACRKMRERLVRIAAARFDAAPGDVAFDGVSFRVGDASVALAELARDTWLGWNLPKGELPVLEETDVYDPANVTFAGSVHVAQVAVDLDTATARVEAYWVVHDSGVVVNPKIADGQIIGGIAQGLGGALLERITYAPDGTPLTTTFLDYLLPVSEDMPDIVIEHMHTPSSVTPEGMKGLGEGGTIPSTAAIGNAVADAVPEIAGHLLAAPLAPTVLHGLLAEAHLAR</sequence>
<dbReference type="InterPro" id="IPR016208">
    <property type="entry name" value="Ald_Oxase/xanthine_DH-like"/>
</dbReference>
<name>A0ABP9I4S5_9ACTN</name>
<dbReference type="InterPro" id="IPR046867">
    <property type="entry name" value="AldOxase/xan_DH_MoCoBD2"/>
</dbReference>
<dbReference type="Gene3D" id="3.30.365.10">
    <property type="entry name" value="Aldehyde oxidase/xanthine dehydrogenase, molybdopterin binding domain"/>
    <property type="match status" value="4"/>
</dbReference>
<dbReference type="EMBL" id="BAABHS010000034">
    <property type="protein sequence ID" value="GAA4987634.1"/>
    <property type="molecule type" value="Genomic_DNA"/>
</dbReference>
<reference evidence="5" key="1">
    <citation type="journal article" date="2019" name="Int. J. Syst. Evol. Microbiol.">
        <title>The Global Catalogue of Microorganisms (GCM) 10K type strain sequencing project: providing services to taxonomists for standard genome sequencing and annotation.</title>
        <authorList>
            <consortium name="The Broad Institute Genomics Platform"/>
            <consortium name="The Broad Institute Genome Sequencing Center for Infectious Disease"/>
            <person name="Wu L."/>
            <person name="Ma J."/>
        </authorList>
    </citation>
    <scope>NUCLEOTIDE SEQUENCE [LARGE SCALE GENOMIC DNA]</scope>
    <source>
        <strain evidence="5">JCM 17986</strain>
    </source>
</reference>
<evidence type="ECO:0000256" key="1">
    <source>
        <dbReference type="ARBA" id="ARBA00022505"/>
    </source>
</evidence>
<dbReference type="Pfam" id="PF20256">
    <property type="entry name" value="MoCoBD_2"/>
    <property type="match status" value="1"/>
</dbReference>
<dbReference type="Pfam" id="PF01315">
    <property type="entry name" value="Ald_Xan_dh_C"/>
    <property type="match status" value="1"/>
</dbReference>
<dbReference type="PANTHER" id="PTHR11908">
    <property type="entry name" value="XANTHINE DEHYDROGENASE"/>
    <property type="match status" value="1"/>
</dbReference>
<comment type="caution">
    <text evidence="4">The sequence shown here is derived from an EMBL/GenBank/DDBJ whole genome shotgun (WGS) entry which is preliminary data.</text>
</comment>
<keyword evidence="1" id="KW-0500">Molybdenum</keyword>
<dbReference type="InterPro" id="IPR008274">
    <property type="entry name" value="AldOxase/xan_DH_MoCoBD1"/>
</dbReference>
<feature type="domain" description="Aldehyde oxidase/xanthine dehydrogenase a/b hammerhead" evidence="3">
    <location>
        <begin position="21"/>
        <end position="134"/>
    </location>
</feature>
<dbReference type="SUPFAM" id="SSF54665">
    <property type="entry name" value="CO dehydrogenase molybdoprotein N-domain-like"/>
    <property type="match status" value="1"/>
</dbReference>